<evidence type="ECO:0000313" key="3">
    <source>
        <dbReference type="Proteomes" id="UP000068164"/>
    </source>
</evidence>
<feature type="compositionally biased region" description="Gly residues" evidence="1">
    <location>
        <begin position="97"/>
        <end position="106"/>
    </location>
</feature>
<name>A0A109JZ42_9HYPH</name>
<dbReference type="InterPro" id="IPR010385">
    <property type="entry name" value="DUF982"/>
</dbReference>
<reference evidence="2 3" key="1">
    <citation type="submission" date="2015-11" db="EMBL/GenBank/DDBJ databases">
        <title>Draft Genome Sequence of the Strain BR 10423 (Rhizobium sp.) isolated from nodules of Mimosa pudica.</title>
        <authorList>
            <person name="Barauna A.C."/>
            <person name="Zilli J.E."/>
            <person name="Simoes-Araujo J.L."/>
            <person name="Reis V.M."/>
            <person name="James E.K."/>
            <person name="Reis F.B.Jr."/>
            <person name="Rouws L.F."/>
            <person name="Passos S.R."/>
            <person name="Gois S.R."/>
        </authorList>
    </citation>
    <scope>NUCLEOTIDE SEQUENCE [LARGE SCALE GENOMIC DNA]</scope>
    <source>
        <strain evidence="2 3">BR10423</strain>
    </source>
</reference>
<dbReference type="AlphaFoldDB" id="A0A109JZ42"/>
<organism evidence="2 3">
    <name type="scientific">Rhizobium altiplani</name>
    <dbReference type="NCBI Taxonomy" id="1864509"/>
    <lineage>
        <taxon>Bacteria</taxon>
        <taxon>Pseudomonadati</taxon>
        <taxon>Pseudomonadota</taxon>
        <taxon>Alphaproteobacteria</taxon>
        <taxon>Hyphomicrobiales</taxon>
        <taxon>Rhizobiaceae</taxon>
        <taxon>Rhizobium/Agrobacterium group</taxon>
        <taxon>Rhizobium</taxon>
    </lineage>
</organism>
<keyword evidence="3" id="KW-1185">Reference proteome</keyword>
<dbReference type="OrthoDB" id="8420210at2"/>
<protein>
    <recommendedName>
        <fullName evidence="4">DUF982 domain-containing protein</fullName>
    </recommendedName>
</protein>
<dbReference type="Pfam" id="PF06169">
    <property type="entry name" value="DUF982"/>
    <property type="match status" value="1"/>
</dbReference>
<proteinExistence type="predicted"/>
<accession>A0A109JZ42</accession>
<gene>
    <name evidence="2" type="ORF">AS026_30960</name>
</gene>
<dbReference type="EMBL" id="LNCD01000026">
    <property type="protein sequence ID" value="KWV57723.1"/>
    <property type="molecule type" value="Genomic_DNA"/>
</dbReference>
<evidence type="ECO:0008006" key="4">
    <source>
        <dbReference type="Google" id="ProtNLM"/>
    </source>
</evidence>
<dbReference type="Proteomes" id="UP000068164">
    <property type="component" value="Unassembled WGS sequence"/>
</dbReference>
<evidence type="ECO:0000313" key="2">
    <source>
        <dbReference type="EMBL" id="KWV57723.1"/>
    </source>
</evidence>
<sequence length="106" mass="11538">MRKEDIMLPPELVWMTPVAVRIEDGGSQVFASVNDALDFLEGDWAIYRGRNYNRAVQTCRRALNRMTPVTLAREAFIDACRDAGLSTGADGPLGTKTGVGGQHSLA</sequence>
<feature type="region of interest" description="Disordered" evidence="1">
    <location>
        <begin position="86"/>
        <end position="106"/>
    </location>
</feature>
<dbReference type="Gene3D" id="6.10.250.730">
    <property type="match status" value="1"/>
</dbReference>
<evidence type="ECO:0000256" key="1">
    <source>
        <dbReference type="SAM" id="MobiDB-lite"/>
    </source>
</evidence>
<comment type="caution">
    <text evidence="2">The sequence shown here is derived from an EMBL/GenBank/DDBJ whole genome shotgun (WGS) entry which is preliminary data.</text>
</comment>